<proteinExistence type="predicted"/>
<accession>A0A9P1E5I8</accession>
<comment type="caution">
    <text evidence="1">The sequence shown here is derived from an EMBL/GenBank/DDBJ whole genome shotgun (WGS) entry which is preliminary data.</text>
</comment>
<keyword evidence="2" id="KW-1185">Reference proteome</keyword>
<dbReference type="Proteomes" id="UP001152484">
    <property type="component" value="Unassembled WGS sequence"/>
</dbReference>
<dbReference type="AlphaFoldDB" id="A0A9P1E5I8"/>
<name>A0A9P1E5I8_CUSEU</name>
<protein>
    <submittedName>
        <fullName evidence="1">Uncharacterized protein</fullName>
    </submittedName>
</protein>
<evidence type="ECO:0000313" key="2">
    <source>
        <dbReference type="Proteomes" id="UP001152484"/>
    </source>
</evidence>
<evidence type="ECO:0000313" key="1">
    <source>
        <dbReference type="EMBL" id="CAH9080559.1"/>
    </source>
</evidence>
<gene>
    <name evidence="1" type="ORF">CEURO_LOCUS7551</name>
</gene>
<organism evidence="1 2">
    <name type="scientific">Cuscuta europaea</name>
    <name type="common">European dodder</name>
    <dbReference type="NCBI Taxonomy" id="41803"/>
    <lineage>
        <taxon>Eukaryota</taxon>
        <taxon>Viridiplantae</taxon>
        <taxon>Streptophyta</taxon>
        <taxon>Embryophyta</taxon>
        <taxon>Tracheophyta</taxon>
        <taxon>Spermatophyta</taxon>
        <taxon>Magnoliopsida</taxon>
        <taxon>eudicotyledons</taxon>
        <taxon>Gunneridae</taxon>
        <taxon>Pentapetalae</taxon>
        <taxon>asterids</taxon>
        <taxon>lamiids</taxon>
        <taxon>Solanales</taxon>
        <taxon>Convolvulaceae</taxon>
        <taxon>Cuscuteae</taxon>
        <taxon>Cuscuta</taxon>
        <taxon>Cuscuta subgen. Cuscuta</taxon>
    </lineage>
</organism>
<sequence>MSKDPKGQFIKDAACYPCTHMEPIPTPYLSFLDAQSVSPFANFHGNIPPQPAPFWLFLLLTAEKYKIKIKSYGTREDQRLKGAWIQEQLPIANTKLLSIKNPLRITPSVPQNSFRFPFWSVLKYSFDFPFCKVLCGYPSFIFFLLNHNHTFPLCSHFLKLRSKS</sequence>
<reference evidence="1" key="1">
    <citation type="submission" date="2022-07" db="EMBL/GenBank/DDBJ databases">
        <authorList>
            <person name="Macas J."/>
            <person name="Novak P."/>
            <person name="Neumann P."/>
        </authorList>
    </citation>
    <scope>NUCLEOTIDE SEQUENCE</scope>
</reference>
<dbReference type="EMBL" id="CAMAPE010000013">
    <property type="protein sequence ID" value="CAH9080559.1"/>
    <property type="molecule type" value="Genomic_DNA"/>
</dbReference>